<dbReference type="Proteomes" id="UP001060104">
    <property type="component" value="Chromosome"/>
</dbReference>
<feature type="chain" id="PRO_5008034856" evidence="1">
    <location>
        <begin position="24"/>
        <end position="272"/>
    </location>
</feature>
<organism evidence="2 4">
    <name type="scientific">Bacteroides faecis</name>
    <dbReference type="NCBI Taxonomy" id="674529"/>
    <lineage>
        <taxon>Bacteria</taxon>
        <taxon>Pseudomonadati</taxon>
        <taxon>Bacteroidota</taxon>
        <taxon>Bacteroidia</taxon>
        <taxon>Bacteroidales</taxon>
        <taxon>Bacteroidaceae</taxon>
        <taxon>Bacteroides</taxon>
    </lineage>
</organism>
<name>A0A174UIZ5_9BACE</name>
<keyword evidence="1" id="KW-0732">Signal</keyword>
<dbReference type="RefSeq" id="WP_055271433.1">
    <property type="nucleotide sequence ID" value="NZ_CAXKYA010000038.1"/>
</dbReference>
<dbReference type="Proteomes" id="UP000095606">
    <property type="component" value="Unassembled WGS sequence"/>
</dbReference>
<dbReference type="PROSITE" id="PS51257">
    <property type="entry name" value="PROKAR_LIPOPROTEIN"/>
    <property type="match status" value="1"/>
</dbReference>
<reference evidence="3" key="2">
    <citation type="submission" date="2022-08" db="EMBL/GenBank/DDBJ databases">
        <title>Genome Sequencing of Bacteroides fragilis Group Isolates with Nanopore Technology.</title>
        <authorList>
            <person name="Tisza M.J."/>
            <person name="Smith D."/>
            <person name="Dekker J.P."/>
        </authorList>
    </citation>
    <scope>NUCLEOTIDE SEQUENCE</scope>
    <source>
        <strain evidence="3">BFG-527</strain>
    </source>
</reference>
<dbReference type="EMBL" id="CZAE01000031">
    <property type="protein sequence ID" value="CUQ22323.1"/>
    <property type="molecule type" value="Genomic_DNA"/>
</dbReference>
<evidence type="ECO:0000313" key="4">
    <source>
        <dbReference type="Proteomes" id="UP000095606"/>
    </source>
</evidence>
<dbReference type="GeneID" id="69592009"/>
<accession>A0A174UIZ5</accession>
<evidence type="ECO:0000313" key="5">
    <source>
        <dbReference type="Proteomes" id="UP001060104"/>
    </source>
</evidence>
<evidence type="ECO:0000313" key="2">
    <source>
        <dbReference type="EMBL" id="CUQ22323.1"/>
    </source>
</evidence>
<evidence type="ECO:0000256" key="1">
    <source>
        <dbReference type="SAM" id="SignalP"/>
    </source>
</evidence>
<proteinExistence type="predicted"/>
<sequence>MKTRTLSYSSILFCILLLWSACKEDADAPLRFYDSKYEVPMGGRRYLGIESGNGDYSLEIGNAHIASAGTETGWSGVPAGCQIYVTGILTGSTYLKVTDNATQETCTLPIKVVDNYEDINLIRNSIRPNIDKNLLPGIDDIFLISNAARDAYFFKQGKQTAFSSGLELITKGSYALEQGTEDRLTLSLTFSLDAAPPSEHKFILWGTPYLSHRLDKNLQLNWGTPPLEDTRTSPEPPPSYTLEEITEGGEPGTGRQIGFMLNYKEIPTGILP</sequence>
<gene>
    <name evidence="2" type="ORF">ERS852461_04619</name>
    <name evidence="3" type="ORF">NXY30_27630</name>
</gene>
<dbReference type="AlphaFoldDB" id="A0A174UIZ5"/>
<keyword evidence="5" id="KW-1185">Reference proteome</keyword>
<protein>
    <submittedName>
        <fullName evidence="2">Bacterial Ig-like domain (Group 2)</fullName>
    </submittedName>
</protein>
<reference evidence="2 4" key="1">
    <citation type="submission" date="2015-09" db="EMBL/GenBank/DDBJ databases">
        <authorList>
            <consortium name="Pathogen Informatics"/>
        </authorList>
    </citation>
    <scope>NUCLEOTIDE SEQUENCE [LARGE SCALE GENOMIC DNA]</scope>
    <source>
        <strain evidence="2 4">2789STDY5834846</strain>
    </source>
</reference>
<dbReference type="EMBL" id="CP103141">
    <property type="protein sequence ID" value="UVQ74657.1"/>
    <property type="molecule type" value="Genomic_DNA"/>
</dbReference>
<evidence type="ECO:0000313" key="3">
    <source>
        <dbReference type="EMBL" id="UVQ74657.1"/>
    </source>
</evidence>
<feature type="signal peptide" evidence="1">
    <location>
        <begin position="1"/>
        <end position="23"/>
    </location>
</feature>